<protein>
    <submittedName>
        <fullName evidence="2">Uncharacterized protein</fullName>
    </submittedName>
</protein>
<keyword evidence="3" id="KW-1185">Reference proteome</keyword>
<dbReference type="KEGG" id="trg:TRUGW13939_04563"/>
<dbReference type="RefSeq" id="XP_035343628.1">
    <property type="nucleotide sequence ID" value="XM_035487735.1"/>
</dbReference>
<dbReference type="GeneID" id="55992064"/>
<evidence type="ECO:0000313" key="2">
    <source>
        <dbReference type="EMBL" id="QKX57450.1"/>
    </source>
</evidence>
<dbReference type="Proteomes" id="UP000509510">
    <property type="component" value="Chromosome II"/>
</dbReference>
<sequence length="429" mass="49248">MTDIALKLAKWALTKLGDYAGDKIKPAIKEQLGMKADDALLKQVQQELQELQKAQIIVQEKLDTIAAEMKLGFKLNQFTEAEKIIRSRMTSFEMAMKIALVEQKGKRLGDDTRLQRVLEAIAQENGGIRDQLHFMQDALLSRDNPQKESLVDVVNAYYWNKYGGPQGLSAQGVKYGIPSYVKDLQTYVKSIAQLQLTAIYLISWAVDKQLLQAEVNHAIKKLEEQAKAICDFVPPPIDLTDVNGRGDAFFHKVTGRDDCFMIRENFGNKKHLVLRTRTGYAWPPWYFLGFDSWDGPIMCPMDYRWKFEWVDDSEGYKLIGWDINSSSHNEPRTVQWENNASDRHADTYNRYTTRNKGTDVVFKIVVLRPSKGSSYTTIRLVDQELSHGTDPNTPKWWFDGRVQDPYAFEVVYQNGQRYNTSFHDSTSGF</sequence>
<dbReference type="AlphaFoldDB" id="A0A7H8QTX7"/>
<keyword evidence="1" id="KW-0175">Coiled coil</keyword>
<accession>A0A7H8QTX7</accession>
<name>A0A7H8QTX7_TALRU</name>
<dbReference type="OrthoDB" id="10353781at2759"/>
<reference evidence="3" key="1">
    <citation type="submission" date="2020-06" db="EMBL/GenBank/DDBJ databases">
        <title>A chromosome-scale genome assembly of Talaromyces rugulosus W13939.</title>
        <authorList>
            <person name="Wang B."/>
            <person name="Guo L."/>
            <person name="Ye K."/>
            <person name="Wang L."/>
        </authorList>
    </citation>
    <scope>NUCLEOTIDE SEQUENCE [LARGE SCALE GENOMIC DNA]</scope>
    <source>
        <strain evidence="3">W13939</strain>
    </source>
</reference>
<proteinExistence type="predicted"/>
<gene>
    <name evidence="2" type="ORF">TRUGW13939_04563</name>
</gene>
<dbReference type="EMBL" id="CP055899">
    <property type="protein sequence ID" value="QKX57450.1"/>
    <property type="molecule type" value="Genomic_DNA"/>
</dbReference>
<evidence type="ECO:0000256" key="1">
    <source>
        <dbReference type="SAM" id="Coils"/>
    </source>
</evidence>
<organism evidence="2 3">
    <name type="scientific">Talaromyces rugulosus</name>
    <name type="common">Penicillium rugulosum</name>
    <dbReference type="NCBI Taxonomy" id="121627"/>
    <lineage>
        <taxon>Eukaryota</taxon>
        <taxon>Fungi</taxon>
        <taxon>Dikarya</taxon>
        <taxon>Ascomycota</taxon>
        <taxon>Pezizomycotina</taxon>
        <taxon>Eurotiomycetes</taxon>
        <taxon>Eurotiomycetidae</taxon>
        <taxon>Eurotiales</taxon>
        <taxon>Trichocomaceae</taxon>
        <taxon>Talaromyces</taxon>
        <taxon>Talaromyces sect. Islandici</taxon>
    </lineage>
</organism>
<feature type="coiled-coil region" evidence="1">
    <location>
        <begin position="34"/>
        <end position="61"/>
    </location>
</feature>
<evidence type="ECO:0000313" key="3">
    <source>
        <dbReference type="Proteomes" id="UP000509510"/>
    </source>
</evidence>